<dbReference type="EMBL" id="JBHSMD010000002">
    <property type="protein sequence ID" value="MFC5493012.1"/>
    <property type="molecule type" value="Genomic_DNA"/>
</dbReference>
<dbReference type="RefSeq" id="WP_345171729.1">
    <property type="nucleotide sequence ID" value="NZ_BAABFQ010000003.1"/>
</dbReference>
<keyword evidence="2" id="KW-0812">Transmembrane</keyword>
<keyword evidence="2" id="KW-0472">Membrane</keyword>
<comment type="caution">
    <text evidence="3">The sequence shown here is derived from an EMBL/GenBank/DDBJ whole genome shotgun (WGS) entry which is preliminary data.</text>
</comment>
<protein>
    <submittedName>
        <fullName evidence="3">Trp biosynthesis-associated membrane protein</fullName>
    </submittedName>
</protein>
<name>A0ABW0N1A2_9ACTN</name>
<feature type="region of interest" description="Disordered" evidence="1">
    <location>
        <begin position="156"/>
        <end position="193"/>
    </location>
</feature>
<dbReference type="Proteomes" id="UP001595956">
    <property type="component" value="Unassembled WGS sequence"/>
</dbReference>
<dbReference type="SUPFAM" id="SSF103473">
    <property type="entry name" value="MFS general substrate transporter"/>
    <property type="match status" value="1"/>
</dbReference>
<feature type="compositionally biased region" description="Basic and acidic residues" evidence="1">
    <location>
        <begin position="177"/>
        <end position="193"/>
    </location>
</feature>
<sequence>MADRRRTFGPVVLLGLAGGTLAAVGGNQQVVSGEASSASLQMTFDASMPLVTALALVALAAWGVLLVTRGRVRRAMAVLGTLAAAGALVAAIAAYPQVSDDLREQLGQLGIDDGEVGPTGWYWAAVLGTVLALVAGVLATLWCRAWPEMGRRYDAPTAAAPVSEVPPEEQSSLDLWKALDEGRDPTAPRTDEG</sequence>
<feature type="transmembrane region" description="Helical" evidence="2">
    <location>
        <begin position="75"/>
        <end position="95"/>
    </location>
</feature>
<evidence type="ECO:0000313" key="4">
    <source>
        <dbReference type="Proteomes" id="UP001595956"/>
    </source>
</evidence>
<dbReference type="Pfam" id="PF09534">
    <property type="entry name" value="Trp_oprn_chp"/>
    <property type="match status" value="1"/>
</dbReference>
<reference evidence="4" key="1">
    <citation type="journal article" date="2019" name="Int. J. Syst. Evol. Microbiol.">
        <title>The Global Catalogue of Microorganisms (GCM) 10K type strain sequencing project: providing services to taxonomists for standard genome sequencing and annotation.</title>
        <authorList>
            <consortium name="The Broad Institute Genomics Platform"/>
            <consortium name="The Broad Institute Genome Sequencing Center for Infectious Disease"/>
            <person name="Wu L."/>
            <person name="Ma J."/>
        </authorList>
    </citation>
    <scope>NUCLEOTIDE SEQUENCE [LARGE SCALE GENOMIC DNA]</scope>
    <source>
        <strain evidence="4">KACC 13778</strain>
    </source>
</reference>
<gene>
    <name evidence="3" type="ORF">ACFPKY_07870</name>
</gene>
<feature type="transmembrane region" description="Helical" evidence="2">
    <location>
        <begin position="46"/>
        <end position="68"/>
    </location>
</feature>
<organism evidence="3 4">
    <name type="scientific">Nocardioides caricicola</name>
    <dbReference type="NCBI Taxonomy" id="634770"/>
    <lineage>
        <taxon>Bacteria</taxon>
        <taxon>Bacillati</taxon>
        <taxon>Actinomycetota</taxon>
        <taxon>Actinomycetes</taxon>
        <taxon>Propionibacteriales</taxon>
        <taxon>Nocardioidaceae</taxon>
        <taxon>Nocardioides</taxon>
    </lineage>
</organism>
<keyword evidence="2" id="KW-1133">Transmembrane helix</keyword>
<dbReference type="InterPro" id="IPR036259">
    <property type="entry name" value="MFS_trans_sf"/>
</dbReference>
<feature type="transmembrane region" description="Helical" evidence="2">
    <location>
        <begin position="121"/>
        <end position="143"/>
    </location>
</feature>
<evidence type="ECO:0000256" key="2">
    <source>
        <dbReference type="SAM" id="Phobius"/>
    </source>
</evidence>
<accession>A0ABW0N1A2</accession>
<evidence type="ECO:0000256" key="1">
    <source>
        <dbReference type="SAM" id="MobiDB-lite"/>
    </source>
</evidence>
<dbReference type="InterPro" id="IPR019051">
    <property type="entry name" value="Trp_biosyn_TM_oprn/chp"/>
</dbReference>
<keyword evidence="4" id="KW-1185">Reference proteome</keyword>
<proteinExistence type="predicted"/>
<evidence type="ECO:0000313" key="3">
    <source>
        <dbReference type="EMBL" id="MFC5493012.1"/>
    </source>
</evidence>